<gene>
    <name evidence="4" type="ORF">PR003_g20176</name>
</gene>
<dbReference type="AlphaFoldDB" id="A0A6A4DQ94"/>
<feature type="compositionally biased region" description="Basic and acidic residues" evidence="2">
    <location>
        <begin position="110"/>
        <end position="132"/>
    </location>
</feature>
<feature type="region of interest" description="Disordered" evidence="2">
    <location>
        <begin position="163"/>
        <end position="183"/>
    </location>
</feature>
<dbReference type="SUPFAM" id="SSF57756">
    <property type="entry name" value="Retrovirus zinc finger-like domains"/>
    <property type="match status" value="1"/>
</dbReference>
<keyword evidence="1" id="KW-0862">Zinc</keyword>
<accession>A0A6A4DQ94</accession>
<dbReference type="Gene3D" id="4.10.60.10">
    <property type="entry name" value="Zinc finger, CCHC-type"/>
    <property type="match status" value="1"/>
</dbReference>
<feature type="region of interest" description="Disordered" evidence="2">
    <location>
        <begin position="1"/>
        <end position="25"/>
    </location>
</feature>
<dbReference type="GO" id="GO:0008270">
    <property type="term" value="F:zinc ion binding"/>
    <property type="evidence" value="ECO:0007669"/>
    <property type="project" value="UniProtKB-KW"/>
</dbReference>
<keyword evidence="5" id="KW-1185">Reference proteome</keyword>
<comment type="caution">
    <text evidence="4">The sequence shown here is derived from an EMBL/GenBank/DDBJ whole genome shotgun (WGS) entry which is preliminary data.</text>
</comment>
<dbReference type="EMBL" id="QXFT01001767">
    <property type="protein sequence ID" value="KAE9310797.1"/>
    <property type="molecule type" value="Genomic_DNA"/>
</dbReference>
<feature type="region of interest" description="Disordered" evidence="2">
    <location>
        <begin position="41"/>
        <end position="133"/>
    </location>
</feature>
<keyword evidence="1" id="KW-0479">Metal-binding</keyword>
<protein>
    <recommendedName>
        <fullName evidence="3">CCHC-type domain-containing protein</fullName>
    </recommendedName>
</protein>
<feature type="compositionally biased region" description="Basic and acidic residues" evidence="2">
    <location>
        <begin position="1"/>
        <end position="13"/>
    </location>
</feature>
<dbReference type="InterPro" id="IPR001878">
    <property type="entry name" value="Znf_CCHC"/>
</dbReference>
<proteinExistence type="predicted"/>
<evidence type="ECO:0000256" key="2">
    <source>
        <dbReference type="SAM" id="MobiDB-lite"/>
    </source>
</evidence>
<organism evidence="4 5">
    <name type="scientific">Phytophthora rubi</name>
    <dbReference type="NCBI Taxonomy" id="129364"/>
    <lineage>
        <taxon>Eukaryota</taxon>
        <taxon>Sar</taxon>
        <taxon>Stramenopiles</taxon>
        <taxon>Oomycota</taxon>
        <taxon>Peronosporomycetes</taxon>
        <taxon>Peronosporales</taxon>
        <taxon>Peronosporaceae</taxon>
        <taxon>Phytophthora</taxon>
    </lineage>
</organism>
<dbReference type="InterPro" id="IPR036875">
    <property type="entry name" value="Znf_CCHC_sf"/>
</dbReference>
<evidence type="ECO:0000259" key="3">
    <source>
        <dbReference type="PROSITE" id="PS50158"/>
    </source>
</evidence>
<name>A0A6A4DQ94_9STRA</name>
<dbReference type="Proteomes" id="UP000434957">
    <property type="component" value="Unassembled WGS sequence"/>
</dbReference>
<evidence type="ECO:0000256" key="1">
    <source>
        <dbReference type="PROSITE-ProRule" id="PRU00047"/>
    </source>
</evidence>
<dbReference type="GO" id="GO:0003676">
    <property type="term" value="F:nucleic acid binding"/>
    <property type="evidence" value="ECO:0007669"/>
    <property type="project" value="InterPro"/>
</dbReference>
<sequence length="183" mass="19869">MTVWDEREVREGRGPLATAAKVQDQEQSGLIGNLGNVVSGYGAMWGAVPTPPRKASRFESSNGRPRGKRAHGGQPGGQQPEQGARKQAKTFKVEGTQSGELSGRQAGPKEPLRTREERLRNQEAYNSRRTDETPFLPRPGTVCFYCGYSGHFVRNCKLKEEGLAASGASQNQEAKSAGNEPRA</sequence>
<evidence type="ECO:0000313" key="4">
    <source>
        <dbReference type="EMBL" id="KAE9310797.1"/>
    </source>
</evidence>
<reference evidence="4 5" key="1">
    <citation type="submission" date="2018-08" db="EMBL/GenBank/DDBJ databases">
        <title>Genomic investigation of the strawberry pathogen Phytophthora fragariae indicates pathogenicity is determined by transcriptional variation in three key races.</title>
        <authorList>
            <person name="Adams T.M."/>
            <person name="Armitage A.D."/>
            <person name="Sobczyk M.K."/>
            <person name="Bates H.J."/>
            <person name="Dunwell J.M."/>
            <person name="Nellist C.F."/>
            <person name="Harrison R.J."/>
        </authorList>
    </citation>
    <scope>NUCLEOTIDE SEQUENCE [LARGE SCALE GENOMIC DNA]</scope>
    <source>
        <strain evidence="4 5">SCRP333</strain>
    </source>
</reference>
<dbReference type="PROSITE" id="PS50158">
    <property type="entry name" value="ZF_CCHC"/>
    <property type="match status" value="1"/>
</dbReference>
<feature type="domain" description="CCHC-type" evidence="3">
    <location>
        <begin position="143"/>
        <end position="157"/>
    </location>
</feature>
<keyword evidence="1" id="KW-0863">Zinc-finger</keyword>
<evidence type="ECO:0000313" key="5">
    <source>
        <dbReference type="Proteomes" id="UP000434957"/>
    </source>
</evidence>